<dbReference type="InterPro" id="IPR029058">
    <property type="entry name" value="AB_hydrolase_fold"/>
</dbReference>
<dbReference type="EMBL" id="UINC01019860">
    <property type="protein sequence ID" value="SVA83960.1"/>
    <property type="molecule type" value="Genomic_DNA"/>
</dbReference>
<sequence>MEFFDTKNYEFNTESKDGIYIIHGFTNTTYETRDLAKYLGEQGFYTKAINLPGHGTTPEDCNRTKFTDWIEFTEQGVAEMSSRCDNVFVIGISMGSDLALHLSSVFPLNAAVFASTVLEFKEYFSTRILTPLFHRIVPFREKKLSYPKAIRDKLNYFGYNVWPMSAVNEMRKLTNKVKKELPKIKCPALVIHSTKDILSLQSNISLVYDNISSEIKEKFIVHQANHNLFINNPDQEQIFQKINSFFNQFQRN</sequence>
<evidence type="ECO:0000259" key="1">
    <source>
        <dbReference type="Pfam" id="PF12146"/>
    </source>
</evidence>
<proteinExistence type="predicted"/>
<dbReference type="SUPFAM" id="SSF53474">
    <property type="entry name" value="alpha/beta-Hydrolases"/>
    <property type="match status" value="1"/>
</dbReference>
<dbReference type="PANTHER" id="PTHR11614">
    <property type="entry name" value="PHOSPHOLIPASE-RELATED"/>
    <property type="match status" value="1"/>
</dbReference>
<dbReference type="Gene3D" id="3.40.50.1820">
    <property type="entry name" value="alpha/beta hydrolase"/>
    <property type="match status" value="1"/>
</dbReference>
<gene>
    <name evidence="2" type="ORF">METZ01_LOCUS136814</name>
</gene>
<reference evidence="2" key="1">
    <citation type="submission" date="2018-05" db="EMBL/GenBank/DDBJ databases">
        <authorList>
            <person name="Lanie J.A."/>
            <person name="Ng W.-L."/>
            <person name="Kazmierczak K.M."/>
            <person name="Andrzejewski T.M."/>
            <person name="Davidsen T.M."/>
            <person name="Wayne K.J."/>
            <person name="Tettelin H."/>
            <person name="Glass J.I."/>
            <person name="Rusch D."/>
            <person name="Podicherti R."/>
            <person name="Tsui H.-C.T."/>
            <person name="Winkler M.E."/>
        </authorList>
    </citation>
    <scope>NUCLEOTIDE SEQUENCE</scope>
</reference>
<evidence type="ECO:0000313" key="2">
    <source>
        <dbReference type="EMBL" id="SVA83960.1"/>
    </source>
</evidence>
<dbReference type="GO" id="GO:0052689">
    <property type="term" value="F:carboxylic ester hydrolase activity"/>
    <property type="evidence" value="ECO:0007669"/>
    <property type="project" value="InterPro"/>
</dbReference>
<dbReference type="InterPro" id="IPR012354">
    <property type="entry name" value="Esterase_lipase"/>
</dbReference>
<dbReference type="PIRSF" id="PIRSF017388">
    <property type="entry name" value="Esterase_lipase"/>
    <property type="match status" value="1"/>
</dbReference>
<dbReference type="Pfam" id="PF12146">
    <property type="entry name" value="Hydrolase_4"/>
    <property type="match status" value="1"/>
</dbReference>
<protein>
    <recommendedName>
        <fullName evidence="1">Serine aminopeptidase S33 domain-containing protein</fullName>
    </recommendedName>
</protein>
<feature type="domain" description="Serine aminopeptidase S33" evidence="1">
    <location>
        <begin position="15"/>
        <end position="230"/>
    </location>
</feature>
<name>A0A381Z428_9ZZZZ</name>
<accession>A0A381Z428</accession>
<dbReference type="InterPro" id="IPR022742">
    <property type="entry name" value="Hydrolase_4"/>
</dbReference>
<dbReference type="AlphaFoldDB" id="A0A381Z428"/>
<organism evidence="2">
    <name type="scientific">marine metagenome</name>
    <dbReference type="NCBI Taxonomy" id="408172"/>
    <lineage>
        <taxon>unclassified sequences</taxon>
        <taxon>metagenomes</taxon>
        <taxon>ecological metagenomes</taxon>
    </lineage>
</organism>
<dbReference type="InterPro" id="IPR051044">
    <property type="entry name" value="MAG_DAG_Lipase"/>
</dbReference>